<name>A0ABY5M5T8_9ACTN</name>
<proteinExistence type="predicted"/>
<sequence length="502" mass="53590">MTSTDQFVEFIPPVASEAADAVHRAIAAAENAAVADKASGQLLAALSGDTDIERILIKAAAGAGKSYVLKKLVEDAVNHVDCRRVAVVAFQNRQLWPIAKALGDRLGKGAVTLLVAKGKSDLVPDDVVEAATVVESIKAVAQDTQVVISTSHKMSFDFGNTLKHLGAGTNGQAPYDVLFIDEAWQLPHHLFDPIQGKAPITVGVGDVGQLPPLEIGTNPWRGDPGFNPYRAWPTNYYGDAHTFETELPAVWRPTAEQLPLWRAFYPEWAALNCVAAPGDRSVDLGPISGLAAAVWAQVASGVPTLLEVDGLPDAEAADIDLPLVEFAEQLLEDLFSAQFALVRARTDDTGTPTGEWESTGPGDEPDDTLVTLLATRNQTVDDAADAVERLRKEFGLTEKDLIASTVDSWQGQTNGITLAIHPLTGAAQLDEFNSHFGRLAVTCTRATHGLLMLARPGLDELLNNAPARPGTPFGEPGNRHLPRQTHQRILGAFARGTVTVEG</sequence>
<evidence type="ECO:0008006" key="4">
    <source>
        <dbReference type="Google" id="ProtNLM"/>
    </source>
</evidence>
<keyword evidence="3" id="KW-1185">Reference proteome</keyword>
<dbReference type="RefSeq" id="WP_232399883.1">
    <property type="nucleotide sequence ID" value="NZ_CP102173.1"/>
</dbReference>
<evidence type="ECO:0000313" key="3">
    <source>
        <dbReference type="Proteomes" id="UP001316184"/>
    </source>
</evidence>
<protein>
    <recommendedName>
        <fullName evidence="4">AAA domain-containing protein</fullName>
    </recommendedName>
</protein>
<dbReference type="SUPFAM" id="SSF52540">
    <property type="entry name" value="P-loop containing nucleoside triphosphate hydrolases"/>
    <property type="match status" value="1"/>
</dbReference>
<dbReference type="InterPro" id="IPR027417">
    <property type="entry name" value="P-loop_NTPase"/>
</dbReference>
<dbReference type="Gene3D" id="3.40.50.300">
    <property type="entry name" value="P-loop containing nucleotide triphosphate hydrolases"/>
    <property type="match status" value="1"/>
</dbReference>
<dbReference type="Proteomes" id="UP001316184">
    <property type="component" value="Chromosome"/>
</dbReference>
<evidence type="ECO:0000256" key="1">
    <source>
        <dbReference type="SAM" id="MobiDB-lite"/>
    </source>
</evidence>
<feature type="region of interest" description="Disordered" evidence="1">
    <location>
        <begin position="346"/>
        <end position="366"/>
    </location>
</feature>
<accession>A0ABY5M5T8</accession>
<dbReference type="Pfam" id="PF13245">
    <property type="entry name" value="AAA_19"/>
    <property type="match status" value="1"/>
</dbReference>
<gene>
    <name evidence="2" type="ORF">NQV15_10900</name>
</gene>
<organism evidence="2 3">
    <name type="scientific">Aeromicrobium wangtongii</name>
    <dbReference type="NCBI Taxonomy" id="2969247"/>
    <lineage>
        <taxon>Bacteria</taxon>
        <taxon>Bacillati</taxon>
        <taxon>Actinomycetota</taxon>
        <taxon>Actinomycetes</taxon>
        <taxon>Propionibacteriales</taxon>
        <taxon>Nocardioidaceae</taxon>
        <taxon>Aeromicrobium</taxon>
    </lineage>
</organism>
<reference evidence="2 3" key="1">
    <citation type="submission" date="2022-08" db="EMBL/GenBank/DDBJ databases">
        <title>novel species in genus Aeromicrobium.</title>
        <authorList>
            <person name="Ye L."/>
        </authorList>
    </citation>
    <scope>NUCLEOTIDE SEQUENCE [LARGE SCALE GENOMIC DNA]</scope>
    <source>
        <strain evidence="3">zg-Y1379</strain>
    </source>
</reference>
<dbReference type="EMBL" id="CP102173">
    <property type="protein sequence ID" value="UUP12363.1"/>
    <property type="molecule type" value="Genomic_DNA"/>
</dbReference>
<evidence type="ECO:0000313" key="2">
    <source>
        <dbReference type="EMBL" id="UUP12363.1"/>
    </source>
</evidence>